<sequence length="302" mass="35084">MNFFINIFYRLIYHPKLNYIIRNLNYLFKDLLLNKIKIPPSGIINLKTDSGNLKMETNQTSYLTQLLFWNGYKSFEYSKIFESLSKDISVFLDIGSNIGYYSLLAIKANPKIKAYAFEPAKGPKHYLQKNIKLNHFENNIIHKNIALSNTTGKIDFYEVENVKYQYLKYNLAGEGNAGTKTTSRNFIKNSVHSETLNKFIEDESIENIDLIKIDTEGTEVDILNSGKESIVKFQPIIICETLFNNIEPELDFYFNSINYYFFNHTPKGLKKVPTIKRNVDDGIRNCFFVPESKLHLISKFVI</sequence>
<keyword evidence="3" id="KW-1185">Reference proteome</keyword>
<dbReference type="GO" id="GO:0008168">
    <property type="term" value="F:methyltransferase activity"/>
    <property type="evidence" value="ECO:0007669"/>
    <property type="project" value="UniProtKB-KW"/>
</dbReference>
<dbReference type="EMBL" id="JBHUOV010000001">
    <property type="protein sequence ID" value="MFD2823059.1"/>
    <property type="molecule type" value="Genomic_DNA"/>
</dbReference>
<name>A0ABW5WKS3_9FLAO</name>
<dbReference type="InterPro" id="IPR006342">
    <property type="entry name" value="FkbM_mtfrase"/>
</dbReference>
<proteinExistence type="predicted"/>
<evidence type="ECO:0000313" key="2">
    <source>
        <dbReference type="EMBL" id="MFD2823059.1"/>
    </source>
</evidence>
<protein>
    <submittedName>
        <fullName evidence="2">FkbM family methyltransferase</fullName>
    </submittedName>
</protein>
<dbReference type="NCBIfam" id="TIGR01444">
    <property type="entry name" value="fkbM_fam"/>
    <property type="match status" value="1"/>
</dbReference>
<dbReference type="InterPro" id="IPR029063">
    <property type="entry name" value="SAM-dependent_MTases_sf"/>
</dbReference>
<evidence type="ECO:0000313" key="3">
    <source>
        <dbReference type="Proteomes" id="UP001597533"/>
    </source>
</evidence>
<evidence type="ECO:0000259" key="1">
    <source>
        <dbReference type="Pfam" id="PF05050"/>
    </source>
</evidence>
<reference evidence="3" key="1">
    <citation type="journal article" date="2019" name="Int. J. Syst. Evol. Microbiol.">
        <title>The Global Catalogue of Microorganisms (GCM) 10K type strain sequencing project: providing services to taxonomists for standard genome sequencing and annotation.</title>
        <authorList>
            <consortium name="The Broad Institute Genomics Platform"/>
            <consortium name="The Broad Institute Genome Sequencing Center for Infectious Disease"/>
            <person name="Wu L."/>
            <person name="Ma J."/>
        </authorList>
    </citation>
    <scope>NUCLEOTIDE SEQUENCE [LARGE SCALE GENOMIC DNA]</scope>
    <source>
        <strain evidence="3">KCTC 32141</strain>
    </source>
</reference>
<dbReference type="Gene3D" id="3.40.50.150">
    <property type="entry name" value="Vaccinia Virus protein VP39"/>
    <property type="match status" value="1"/>
</dbReference>
<dbReference type="SUPFAM" id="SSF53335">
    <property type="entry name" value="S-adenosyl-L-methionine-dependent methyltransferases"/>
    <property type="match status" value="1"/>
</dbReference>
<dbReference type="Pfam" id="PF05050">
    <property type="entry name" value="Methyltransf_21"/>
    <property type="match status" value="1"/>
</dbReference>
<dbReference type="GO" id="GO:0032259">
    <property type="term" value="P:methylation"/>
    <property type="evidence" value="ECO:0007669"/>
    <property type="project" value="UniProtKB-KW"/>
</dbReference>
<dbReference type="PANTHER" id="PTHR34203">
    <property type="entry name" value="METHYLTRANSFERASE, FKBM FAMILY PROTEIN"/>
    <property type="match status" value="1"/>
</dbReference>
<keyword evidence="2" id="KW-0808">Transferase</keyword>
<gene>
    <name evidence="2" type="ORF">ACFS5M_05225</name>
</gene>
<feature type="domain" description="Methyltransferase FkbM" evidence="1">
    <location>
        <begin position="93"/>
        <end position="247"/>
    </location>
</feature>
<accession>A0ABW5WKS3</accession>
<dbReference type="RefSeq" id="WP_183486493.1">
    <property type="nucleotide sequence ID" value="NZ_JBHUOV010000001.1"/>
</dbReference>
<organism evidence="2 3">
    <name type="scientific">Lacinutrix iliipiscaria</name>
    <dbReference type="NCBI Taxonomy" id="1230532"/>
    <lineage>
        <taxon>Bacteria</taxon>
        <taxon>Pseudomonadati</taxon>
        <taxon>Bacteroidota</taxon>
        <taxon>Flavobacteriia</taxon>
        <taxon>Flavobacteriales</taxon>
        <taxon>Flavobacteriaceae</taxon>
        <taxon>Lacinutrix</taxon>
    </lineage>
</organism>
<dbReference type="Proteomes" id="UP001597533">
    <property type="component" value="Unassembled WGS sequence"/>
</dbReference>
<comment type="caution">
    <text evidence="2">The sequence shown here is derived from an EMBL/GenBank/DDBJ whole genome shotgun (WGS) entry which is preliminary data.</text>
</comment>
<keyword evidence="2" id="KW-0489">Methyltransferase</keyword>
<dbReference type="InterPro" id="IPR052514">
    <property type="entry name" value="SAM-dependent_MTase"/>
</dbReference>
<dbReference type="PANTHER" id="PTHR34203:SF15">
    <property type="entry name" value="SLL1173 PROTEIN"/>
    <property type="match status" value="1"/>
</dbReference>